<comment type="caution">
    <text evidence="1">The sequence shown here is derived from an EMBL/GenBank/DDBJ whole genome shotgun (WGS) entry which is preliminary data.</text>
</comment>
<dbReference type="RefSeq" id="WP_213044172.1">
    <property type="nucleotide sequence ID" value="NZ_CAJNBJ010000020.1"/>
</dbReference>
<evidence type="ECO:0000313" key="2">
    <source>
        <dbReference type="Proteomes" id="UP000675880"/>
    </source>
</evidence>
<evidence type="ECO:0008006" key="3">
    <source>
        <dbReference type="Google" id="ProtNLM"/>
    </source>
</evidence>
<sequence length="312" mass="35149">MKKYIAVFDETGTSNRPQSTEESGFGVGAVLFPLAQAPELARISKHLGSIVGKEDYKYKDVLQNEAAREVFVQTLNRTSLSIHLFAFYAHGACMIHEGRRTKDAALAYGREYKQRSSPRGERFVPFDSFIAYMASCIAAHAATNVDIYWDRRTDLDQIKASFDEHIARQSATQRYRNVAERVSFKGRAQNDLALITRLAGVLAGDVWRYFESHGPKIWTALDVTGLPGEYDPHMTIDDPDVTGPPCVAVFMERLIKVAPVRTSVTSMLQGYYMRFLKNENKENLLSFGDPHGRLGIIGIVNGHHWKIYQLPD</sequence>
<proteinExistence type="predicted"/>
<gene>
    <name evidence="1" type="ORF">NSPZN2_70244</name>
</gene>
<organism evidence="1 2">
    <name type="scientific">Nitrospira defluvii</name>
    <dbReference type="NCBI Taxonomy" id="330214"/>
    <lineage>
        <taxon>Bacteria</taxon>
        <taxon>Pseudomonadati</taxon>
        <taxon>Nitrospirota</taxon>
        <taxon>Nitrospiria</taxon>
        <taxon>Nitrospirales</taxon>
        <taxon>Nitrospiraceae</taxon>
        <taxon>Nitrospira</taxon>
    </lineage>
</organism>
<accession>A0ABN7MD72</accession>
<dbReference type="Proteomes" id="UP000675880">
    <property type="component" value="Unassembled WGS sequence"/>
</dbReference>
<reference evidence="1 2" key="1">
    <citation type="submission" date="2021-02" db="EMBL/GenBank/DDBJ databases">
        <authorList>
            <person name="Han P."/>
        </authorList>
    </citation>
    <scope>NUCLEOTIDE SEQUENCE [LARGE SCALE GENOMIC DNA]</scope>
    <source>
        <strain evidence="1">Candidatus Nitrospira sp. ZN2</strain>
    </source>
</reference>
<name>A0ABN7MD72_9BACT</name>
<evidence type="ECO:0000313" key="1">
    <source>
        <dbReference type="EMBL" id="CAE6799230.1"/>
    </source>
</evidence>
<protein>
    <recommendedName>
        <fullName evidence="3">DUF3800 domain-containing protein</fullName>
    </recommendedName>
</protein>
<dbReference type="EMBL" id="CAJNBJ010000020">
    <property type="protein sequence ID" value="CAE6799230.1"/>
    <property type="molecule type" value="Genomic_DNA"/>
</dbReference>
<keyword evidence="2" id="KW-1185">Reference proteome</keyword>